<dbReference type="Proteomes" id="UP001396334">
    <property type="component" value="Unassembled WGS sequence"/>
</dbReference>
<evidence type="ECO:0000313" key="1">
    <source>
        <dbReference type="EMBL" id="KAK8987482.1"/>
    </source>
</evidence>
<organism evidence="1 2">
    <name type="scientific">Hibiscus sabdariffa</name>
    <name type="common">roselle</name>
    <dbReference type="NCBI Taxonomy" id="183260"/>
    <lineage>
        <taxon>Eukaryota</taxon>
        <taxon>Viridiplantae</taxon>
        <taxon>Streptophyta</taxon>
        <taxon>Embryophyta</taxon>
        <taxon>Tracheophyta</taxon>
        <taxon>Spermatophyta</taxon>
        <taxon>Magnoliopsida</taxon>
        <taxon>eudicotyledons</taxon>
        <taxon>Gunneridae</taxon>
        <taxon>Pentapetalae</taxon>
        <taxon>rosids</taxon>
        <taxon>malvids</taxon>
        <taxon>Malvales</taxon>
        <taxon>Malvaceae</taxon>
        <taxon>Malvoideae</taxon>
        <taxon>Hibiscus</taxon>
    </lineage>
</organism>
<reference evidence="1 2" key="1">
    <citation type="journal article" date="2024" name="G3 (Bethesda)">
        <title>Genome assembly of Hibiscus sabdariffa L. provides insights into metabolisms of medicinal natural products.</title>
        <authorList>
            <person name="Kim T."/>
        </authorList>
    </citation>
    <scope>NUCLEOTIDE SEQUENCE [LARGE SCALE GENOMIC DNA]</scope>
    <source>
        <strain evidence="1">TK-2024</strain>
        <tissue evidence="1">Old leaves</tissue>
    </source>
</reference>
<keyword evidence="2" id="KW-1185">Reference proteome</keyword>
<proteinExistence type="predicted"/>
<accession>A0ABR2PGS0</accession>
<dbReference type="EMBL" id="JBBPBN010000060">
    <property type="protein sequence ID" value="KAK8987482.1"/>
    <property type="molecule type" value="Genomic_DNA"/>
</dbReference>
<name>A0ABR2PGS0_9ROSI</name>
<evidence type="ECO:0000313" key="2">
    <source>
        <dbReference type="Proteomes" id="UP001396334"/>
    </source>
</evidence>
<gene>
    <name evidence="1" type="ORF">V6N11_027232</name>
</gene>
<protein>
    <submittedName>
        <fullName evidence="1">Uncharacterized protein</fullName>
    </submittedName>
</protein>
<comment type="caution">
    <text evidence="1">The sequence shown here is derived from an EMBL/GenBank/DDBJ whole genome shotgun (WGS) entry which is preliminary data.</text>
</comment>
<sequence>MFFWSGCKIDCVEVASGSLCRSKMRGYGRSGFGISFHSRSELVSFCNCTCNMLAIRLARGEEIARKGLRLGGDLAGARIQIETDWTFHIDEIIDVHVDDVIFQVQITQIEEEIGPKCGCCCEVVVDSDSGKPDKNNTKVESLDNNSFNRQQIHSTRTFVPNSLKSASVKNDLLEVNKRDDLRAMTSMSDMPEENIGLVNRDEVYHCSFSDFAEASGLRVGGNELDLGPIAHEGVVESKGVAGPMTSGPICDLPRVNAAETIELNGWQRKIRLASDVLMNNTTLFDKAAQRIGEVKQIYDNIVVLEGKWIHEEWRGGVIGIYAPCDIGEQVEFWSWLITVMYPRKFLGVRGVISTWL</sequence>